<organism evidence="2">
    <name type="scientific">Rhipicephalus pulchellus</name>
    <name type="common">Yellow backed tick</name>
    <name type="synonym">Dermacentor pulchellus</name>
    <dbReference type="NCBI Taxonomy" id="72859"/>
    <lineage>
        <taxon>Eukaryota</taxon>
        <taxon>Metazoa</taxon>
        <taxon>Ecdysozoa</taxon>
        <taxon>Arthropoda</taxon>
        <taxon>Chelicerata</taxon>
        <taxon>Arachnida</taxon>
        <taxon>Acari</taxon>
        <taxon>Parasitiformes</taxon>
        <taxon>Ixodida</taxon>
        <taxon>Ixodoidea</taxon>
        <taxon>Ixodidae</taxon>
        <taxon>Rhipicephalinae</taxon>
        <taxon>Rhipicephalus</taxon>
        <taxon>Rhipicephalus</taxon>
    </lineage>
</organism>
<dbReference type="AlphaFoldDB" id="L7MM13"/>
<evidence type="ECO:0000256" key="1">
    <source>
        <dbReference type="SAM" id="SignalP"/>
    </source>
</evidence>
<evidence type="ECO:0008006" key="3">
    <source>
        <dbReference type="Google" id="ProtNLM"/>
    </source>
</evidence>
<keyword evidence="1" id="KW-0732">Signal</keyword>
<feature type="signal peptide" evidence="1">
    <location>
        <begin position="1"/>
        <end position="19"/>
    </location>
</feature>
<dbReference type="EMBL" id="GACK01000780">
    <property type="protein sequence ID" value="JAA64254.1"/>
    <property type="molecule type" value="mRNA"/>
</dbReference>
<reference evidence="2" key="2">
    <citation type="journal article" date="2015" name="J. Proteomics">
        <title>Sexual differences in the sialomes of the zebra tick, Rhipicephalus pulchellus.</title>
        <authorList>
            <person name="Tan A.W."/>
            <person name="Francischetti I.M."/>
            <person name="Slovak M."/>
            <person name="Kini R.M."/>
            <person name="Ribeiro J.M."/>
        </authorList>
    </citation>
    <scope>NUCLEOTIDE SEQUENCE</scope>
    <source>
        <tissue evidence="2">Salivary gland</tissue>
    </source>
</reference>
<reference evidence="2" key="1">
    <citation type="submission" date="2012-11" db="EMBL/GenBank/DDBJ databases">
        <authorList>
            <person name="Lucero-Rivera Y.E."/>
            <person name="Tovar-Ramirez D."/>
        </authorList>
    </citation>
    <scope>NUCLEOTIDE SEQUENCE</scope>
    <source>
        <tissue evidence="2">Salivary gland</tissue>
    </source>
</reference>
<feature type="chain" id="PRO_5003981683" description="Secreted peptide" evidence="1">
    <location>
        <begin position="20"/>
        <end position="95"/>
    </location>
</feature>
<proteinExistence type="evidence at transcript level"/>
<accession>L7MM13</accession>
<name>L7MM13_RHIPC</name>
<protein>
    <recommendedName>
        <fullName evidence="3">Secreted peptide</fullName>
    </recommendedName>
</protein>
<evidence type="ECO:0000313" key="2">
    <source>
        <dbReference type="EMBL" id="JAA64254.1"/>
    </source>
</evidence>
<sequence length="95" mass="10656">WSLTGIVFSVGSLVSVLRACLKHAVRKRTTVRATLVVSKCPRIPTGSTAFRCPLRLKIFLLRITEGPTTRPNATREPTQLFTLLMVLLLMMIKYV</sequence>
<feature type="non-terminal residue" evidence="2">
    <location>
        <position position="1"/>
    </location>
</feature>